<sequence length="365" mass="40782">MPRLRNQPGISSGHSLDTGNDGGWPLPWRNICILCILPPVIFQSICQCTNIDVWIRRERHWRVAVFFGGAALAGAFGGILAYAIGKMDGIGILTVVVSFAAFWFVPTWSHSAKFLTEPERECLLARLQADSDAADKEKFEWYFVRQALSDHLVWGYAFLFHGFAFALYSLSLFLPTIIADLGFQTWKAQLMTVPPYSFAALLIWLAAWLSAKYKLRAPFIIASAVLGIIGYIVLITTKTAGAQYTGVHFATAGVYAGTALLLSWPGENVSGQTKRAVSVAMQITIGDIGAVAGVLIYRPNFSQHNYRKPHIITVGYLAFAVAVASWLWFWMARENRRRDRALPTDVDKVEKARQGDRHVEYRYQL</sequence>
<evidence type="ECO:0000256" key="2">
    <source>
        <dbReference type="ARBA" id="ARBA00022448"/>
    </source>
</evidence>
<dbReference type="GO" id="GO:0022857">
    <property type="term" value="F:transmembrane transporter activity"/>
    <property type="evidence" value="ECO:0007669"/>
    <property type="project" value="TreeGrafter"/>
</dbReference>
<evidence type="ECO:0000256" key="1">
    <source>
        <dbReference type="ARBA" id="ARBA00004141"/>
    </source>
</evidence>
<dbReference type="OMA" id="WIRRERH"/>
<name>A0A1C7MP51_GRIFR</name>
<feature type="transmembrane region" description="Helical" evidence="6">
    <location>
        <begin position="153"/>
        <end position="173"/>
    </location>
</feature>
<keyword evidence="4 6" id="KW-1133">Transmembrane helix</keyword>
<evidence type="ECO:0000256" key="3">
    <source>
        <dbReference type="ARBA" id="ARBA00022692"/>
    </source>
</evidence>
<dbReference type="Gene3D" id="1.20.1250.20">
    <property type="entry name" value="MFS general substrate transporter like domains"/>
    <property type="match status" value="1"/>
</dbReference>
<dbReference type="FunFam" id="1.20.1250.20:FF:000013">
    <property type="entry name" value="MFS general substrate transporter"/>
    <property type="match status" value="1"/>
</dbReference>
<keyword evidence="5 6" id="KW-0472">Membrane</keyword>
<feature type="transmembrane region" description="Helical" evidence="6">
    <location>
        <begin position="218"/>
        <end position="236"/>
    </location>
</feature>
<feature type="transmembrane region" description="Helical" evidence="6">
    <location>
        <begin position="90"/>
        <end position="108"/>
    </location>
</feature>
<reference evidence="7 8" key="1">
    <citation type="submission" date="2016-03" db="EMBL/GenBank/DDBJ databases">
        <title>Whole genome sequencing of Grifola frondosa 9006-11.</title>
        <authorList>
            <person name="Min B."/>
            <person name="Park H."/>
            <person name="Kim J.-G."/>
            <person name="Cho H."/>
            <person name="Oh Y.-L."/>
            <person name="Kong W.-S."/>
            <person name="Choi I.-G."/>
        </authorList>
    </citation>
    <scope>NUCLEOTIDE SEQUENCE [LARGE SCALE GENOMIC DNA]</scope>
    <source>
        <strain evidence="7 8">9006-11</strain>
    </source>
</reference>
<dbReference type="OrthoDB" id="2962993at2759"/>
<dbReference type="EMBL" id="LUGG01000002">
    <property type="protein sequence ID" value="OBZ78447.1"/>
    <property type="molecule type" value="Genomic_DNA"/>
</dbReference>
<evidence type="ECO:0000256" key="4">
    <source>
        <dbReference type="ARBA" id="ARBA00022989"/>
    </source>
</evidence>
<feature type="transmembrane region" description="Helical" evidence="6">
    <location>
        <begin position="242"/>
        <end position="264"/>
    </location>
</feature>
<keyword evidence="8" id="KW-1185">Reference proteome</keyword>
<protein>
    <submittedName>
        <fullName evidence="7">Putative transporter C11D3.18C</fullName>
    </submittedName>
</protein>
<organism evidence="7 8">
    <name type="scientific">Grifola frondosa</name>
    <name type="common">Maitake</name>
    <name type="synonym">Polyporus frondosus</name>
    <dbReference type="NCBI Taxonomy" id="5627"/>
    <lineage>
        <taxon>Eukaryota</taxon>
        <taxon>Fungi</taxon>
        <taxon>Dikarya</taxon>
        <taxon>Basidiomycota</taxon>
        <taxon>Agaricomycotina</taxon>
        <taxon>Agaricomycetes</taxon>
        <taxon>Polyporales</taxon>
        <taxon>Grifolaceae</taxon>
        <taxon>Grifola</taxon>
    </lineage>
</organism>
<gene>
    <name evidence="7" type="ORF">A0H81_02146</name>
</gene>
<accession>A0A1C7MP51</accession>
<dbReference type="STRING" id="5627.A0A1C7MP51"/>
<comment type="caution">
    <text evidence="7">The sequence shown here is derived from an EMBL/GenBank/DDBJ whole genome shotgun (WGS) entry which is preliminary data.</text>
</comment>
<dbReference type="PANTHER" id="PTHR43791">
    <property type="entry name" value="PERMEASE-RELATED"/>
    <property type="match status" value="1"/>
</dbReference>
<feature type="transmembrane region" description="Helical" evidence="6">
    <location>
        <begin position="193"/>
        <end position="211"/>
    </location>
</feature>
<feature type="transmembrane region" description="Helical" evidence="6">
    <location>
        <begin position="309"/>
        <end position="330"/>
    </location>
</feature>
<dbReference type="SUPFAM" id="SSF103473">
    <property type="entry name" value="MFS general substrate transporter"/>
    <property type="match status" value="1"/>
</dbReference>
<dbReference type="GO" id="GO:0016020">
    <property type="term" value="C:membrane"/>
    <property type="evidence" value="ECO:0007669"/>
    <property type="project" value="UniProtKB-SubCell"/>
</dbReference>
<dbReference type="PANTHER" id="PTHR43791:SF22">
    <property type="entry name" value="TRANSPORTER, PUTATIVE (AFU_ORTHOLOGUE AFUA_6G11320)-RELATED"/>
    <property type="match status" value="1"/>
</dbReference>
<feature type="transmembrane region" description="Helical" evidence="6">
    <location>
        <begin position="63"/>
        <end position="84"/>
    </location>
</feature>
<keyword evidence="2" id="KW-0813">Transport</keyword>
<feature type="transmembrane region" description="Helical" evidence="6">
    <location>
        <begin position="276"/>
        <end position="297"/>
    </location>
</feature>
<evidence type="ECO:0000256" key="5">
    <source>
        <dbReference type="ARBA" id="ARBA00023136"/>
    </source>
</evidence>
<evidence type="ECO:0000256" key="6">
    <source>
        <dbReference type="SAM" id="Phobius"/>
    </source>
</evidence>
<dbReference type="AlphaFoldDB" id="A0A1C7MP51"/>
<proteinExistence type="predicted"/>
<dbReference type="Proteomes" id="UP000092993">
    <property type="component" value="Unassembled WGS sequence"/>
</dbReference>
<keyword evidence="3 6" id="KW-0812">Transmembrane</keyword>
<comment type="subcellular location">
    <subcellularLocation>
        <location evidence="1">Membrane</location>
        <topology evidence="1">Multi-pass membrane protein</topology>
    </subcellularLocation>
</comment>
<evidence type="ECO:0000313" key="7">
    <source>
        <dbReference type="EMBL" id="OBZ78447.1"/>
    </source>
</evidence>
<evidence type="ECO:0000313" key="8">
    <source>
        <dbReference type="Proteomes" id="UP000092993"/>
    </source>
</evidence>
<dbReference type="InterPro" id="IPR036259">
    <property type="entry name" value="MFS_trans_sf"/>
</dbReference>